<evidence type="ECO:0000313" key="3">
    <source>
        <dbReference type="Proteomes" id="UP001601058"/>
    </source>
</evidence>
<keyword evidence="1" id="KW-0677">Repeat</keyword>
<dbReference type="InterPro" id="IPR003409">
    <property type="entry name" value="MORN"/>
</dbReference>
<dbReference type="PANTHER" id="PTHR43215:SF14">
    <property type="entry name" value="RADIAL SPOKE HEAD 1 HOMOLOG"/>
    <property type="match status" value="1"/>
</dbReference>
<evidence type="ECO:0008006" key="4">
    <source>
        <dbReference type="Google" id="ProtNLM"/>
    </source>
</evidence>
<dbReference type="PANTHER" id="PTHR43215">
    <property type="entry name" value="RADIAL SPOKE HEAD 1 HOMOLOG"/>
    <property type="match status" value="1"/>
</dbReference>
<dbReference type="Gene3D" id="2.20.110.10">
    <property type="entry name" value="Histone H3 K4-specific methyltransferase SET7/9 N-terminal domain"/>
    <property type="match status" value="3"/>
</dbReference>
<name>A0ABW6K6U2_9BACI</name>
<reference evidence="2 3" key="1">
    <citation type="submission" date="2024-08" db="EMBL/GenBank/DDBJ databases">
        <title>Two novel Cytobacillus novel species.</title>
        <authorList>
            <person name="Liu G."/>
        </authorList>
    </citation>
    <scope>NUCLEOTIDE SEQUENCE [LARGE SCALE GENOMIC DNA]</scope>
    <source>
        <strain evidence="2 3">FJAT-53684</strain>
    </source>
</reference>
<proteinExistence type="predicted"/>
<sequence>MRYEGEYKNGKYHGFGKLYDDRNELLYEGEFEEGVYSGEGTSMEFWNILDQMYFGNFFNGKPHGYGTEFAKGRENGEVAPITLFKGQFKNGRRHGNGVLNYSLSDKIFRFGMSHDANYQYQPDNSVLKTEEGYKLYEGEFVEGRQEGYGKIFTYPDGHLYYEGEFTRDSFNGKGMIYQAPGVLLYEGGFRFNKWHGFGISYNKSGRVSKKGYWELGYFRG</sequence>
<dbReference type="Proteomes" id="UP001601058">
    <property type="component" value="Unassembled WGS sequence"/>
</dbReference>
<organism evidence="2 3">
    <name type="scientific">Cytobacillus mangrovibacter</name>
    <dbReference type="NCBI Taxonomy" id="3299024"/>
    <lineage>
        <taxon>Bacteria</taxon>
        <taxon>Bacillati</taxon>
        <taxon>Bacillota</taxon>
        <taxon>Bacilli</taxon>
        <taxon>Bacillales</taxon>
        <taxon>Bacillaceae</taxon>
        <taxon>Cytobacillus</taxon>
    </lineage>
</organism>
<gene>
    <name evidence="2" type="ORF">ACFYKT_19245</name>
</gene>
<evidence type="ECO:0000313" key="2">
    <source>
        <dbReference type="EMBL" id="MFE8698447.1"/>
    </source>
</evidence>
<dbReference type="RefSeq" id="WP_389222844.1">
    <property type="nucleotide sequence ID" value="NZ_JBIACJ010000014.1"/>
</dbReference>
<dbReference type="SMART" id="SM00698">
    <property type="entry name" value="MORN"/>
    <property type="match status" value="7"/>
</dbReference>
<dbReference type="Pfam" id="PF02493">
    <property type="entry name" value="MORN"/>
    <property type="match status" value="7"/>
</dbReference>
<comment type="caution">
    <text evidence="2">The sequence shown here is derived from an EMBL/GenBank/DDBJ whole genome shotgun (WGS) entry which is preliminary data.</text>
</comment>
<evidence type="ECO:0000256" key="1">
    <source>
        <dbReference type="ARBA" id="ARBA00022737"/>
    </source>
</evidence>
<keyword evidence="3" id="KW-1185">Reference proteome</keyword>
<dbReference type="SUPFAM" id="SSF82185">
    <property type="entry name" value="Histone H3 K4-specific methyltransferase SET7/9 N-terminal domain"/>
    <property type="match status" value="2"/>
</dbReference>
<protein>
    <recommendedName>
        <fullName evidence="4">Phosphatidylinositol-4-phosphate 5-kinase</fullName>
    </recommendedName>
</protein>
<dbReference type="EMBL" id="JBIACJ010000014">
    <property type="protein sequence ID" value="MFE8698447.1"/>
    <property type="molecule type" value="Genomic_DNA"/>
</dbReference>
<accession>A0ABW6K6U2</accession>